<evidence type="ECO:0000256" key="2">
    <source>
        <dbReference type="SAM" id="MobiDB-lite"/>
    </source>
</evidence>
<protein>
    <recommendedName>
        <fullName evidence="1">UPF0229 protein P2G67_08195</fullName>
    </recommendedName>
</protein>
<feature type="region of interest" description="Disordered" evidence="2">
    <location>
        <begin position="22"/>
        <end position="109"/>
    </location>
</feature>
<organism evidence="3 4">
    <name type="scientific">Aquibaculum arenosum</name>
    <dbReference type="NCBI Taxonomy" id="3032591"/>
    <lineage>
        <taxon>Bacteria</taxon>
        <taxon>Pseudomonadati</taxon>
        <taxon>Pseudomonadota</taxon>
        <taxon>Alphaproteobacteria</taxon>
        <taxon>Rhodospirillales</taxon>
        <taxon>Rhodovibrionaceae</taxon>
        <taxon>Aquibaculum</taxon>
    </lineage>
</organism>
<comment type="caution">
    <text evidence="3">The sequence shown here is derived from an EMBL/GenBank/DDBJ whole genome shotgun (WGS) entry which is preliminary data.</text>
</comment>
<dbReference type="RefSeq" id="WP_275821893.1">
    <property type="nucleotide sequence ID" value="NZ_JARHUD010000004.1"/>
</dbReference>
<dbReference type="PANTHER" id="PTHR30510:SF2">
    <property type="entry name" value="UPF0229 PROTEIN YEAH"/>
    <property type="match status" value="1"/>
</dbReference>
<accession>A0ABT5YLW3</accession>
<feature type="compositionally biased region" description="Basic and acidic residues" evidence="2">
    <location>
        <begin position="83"/>
        <end position="92"/>
    </location>
</feature>
<feature type="compositionally biased region" description="Basic and acidic residues" evidence="2">
    <location>
        <begin position="40"/>
        <end position="68"/>
    </location>
</feature>
<name>A0ABT5YLW3_9PROT</name>
<evidence type="ECO:0000313" key="3">
    <source>
        <dbReference type="EMBL" id="MDF2095953.1"/>
    </source>
</evidence>
<dbReference type="HAMAP" id="MF_01232">
    <property type="entry name" value="UPF0229"/>
    <property type="match status" value="1"/>
</dbReference>
<sequence length="433" mass="49832">MRIFDRRRNPQGKSLANRQRFMRRAKRQVTEAVRQASSDRSIRDMPGEEKIVIPADSLHEPRLRHDPRTGQQDGVLPGNKHFRQGDRVRRPPEGGGSGGREGSPDGEGEDAFTFVLSREEFLDIFLEDLQLPDLMKKSVTRSEQVSYQRAGFTASGAPTNINLLRTMRNSLSRRIALRRPGRGEMAELEREIEAREAQLAEKSEAENDPELIALRARLERLRRRAREIPFLDPLDLRFNRFEAVPKPVTQAVMFCLMDVSGSMSEEMKDLAKRFFTLLYLFIQRRYRHVEIVFIRHTHRAEEVDEETFFYSRETGGTLVSTALEEMRRVIDARYSPADWNIYAAQASDGDNMTADGPQVAALLEKDILPFTQYYAYIEVAGGVGELLRTRSNLWQTYAPFSESHANFAARRVAKRSDIYPVFRELFTPETERA</sequence>
<dbReference type="Proteomes" id="UP001215503">
    <property type="component" value="Unassembled WGS sequence"/>
</dbReference>
<evidence type="ECO:0000256" key="1">
    <source>
        <dbReference type="HAMAP-Rule" id="MF_01232"/>
    </source>
</evidence>
<dbReference type="NCBIfam" id="NF003707">
    <property type="entry name" value="PRK05325.1-2"/>
    <property type="match status" value="1"/>
</dbReference>
<dbReference type="InterPro" id="IPR006698">
    <property type="entry name" value="UPF0229"/>
</dbReference>
<gene>
    <name evidence="3" type="ORF">P2G67_08195</name>
</gene>
<comment type="similarity">
    <text evidence="1">Belongs to the UPF0229 family.</text>
</comment>
<evidence type="ECO:0000313" key="4">
    <source>
        <dbReference type="Proteomes" id="UP001215503"/>
    </source>
</evidence>
<dbReference type="PANTHER" id="PTHR30510">
    <property type="entry name" value="UPF0229 PROTEIN YEAH"/>
    <property type="match status" value="1"/>
</dbReference>
<proteinExistence type="inferred from homology"/>
<reference evidence="3 4" key="1">
    <citation type="submission" date="2023-03" db="EMBL/GenBank/DDBJ databases">
        <title>Fodinicurvata sp. CAU 1616 isolated from sea sendiment.</title>
        <authorList>
            <person name="Kim W."/>
        </authorList>
    </citation>
    <scope>NUCLEOTIDE SEQUENCE [LARGE SCALE GENOMIC DNA]</scope>
    <source>
        <strain evidence="3 4">CAU 1616</strain>
    </source>
</reference>
<keyword evidence="4" id="KW-1185">Reference proteome</keyword>
<dbReference type="Pfam" id="PF04285">
    <property type="entry name" value="DUF444"/>
    <property type="match status" value="1"/>
</dbReference>
<dbReference type="NCBIfam" id="NF003708">
    <property type="entry name" value="PRK05325.1-3"/>
    <property type="match status" value="1"/>
</dbReference>
<dbReference type="EMBL" id="JARHUD010000004">
    <property type="protein sequence ID" value="MDF2095953.1"/>
    <property type="molecule type" value="Genomic_DNA"/>
</dbReference>